<evidence type="ECO:0000313" key="2">
    <source>
        <dbReference type="EMBL" id="UWD34426.1"/>
    </source>
</evidence>
<dbReference type="PANTHER" id="PTHR18964">
    <property type="entry name" value="ROK (REPRESSOR, ORF, KINASE) FAMILY"/>
    <property type="match status" value="1"/>
</dbReference>
<keyword evidence="3" id="KW-1185">Reference proteome</keyword>
<dbReference type="InterPro" id="IPR000600">
    <property type="entry name" value="ROK"/>
</dbReference>
<evidence type="ECO:0000313" key="3">
    <source>
        <dbReference type="Proteomes" id="UP001058364"/>
    </source>
</evidence>
<dbReference type="PANTHER" id="PTHR18964:SF149">
    <property type="entry name" value="BIFUNCTIONAL UDP-N-ACETYLGLUCOSAMINE 2-EPIMERASE_N-ACETYLMANNOSAMINE KINASE"/>
    <property type="match status" value="1"/>
</dbReference>
<dbReference type="Gene3D" id="3.30.420.40">
    <property type="match status" value="2"/>
</dbReference>
<comment type="similarity">
    <text evidence="1">Belongs to the ROK (NagC/XylR) family.</text>
</comment>
<protein>
    <submittedName>
        <fullName evidence="2">ROK family protein</fullName>
    </submittedName>
</protein>
<proteinExistence type="inferred from homology"/>
<dbReference type="CDD" id="cd23763">
    <property type="entry name" value="ASKHA_ATPase_ROK"/>
    <property type="match status" value="1"/>
</dbReference>
<dbReference type="EMBL" id="CP103423">
    <property type="protein sequence ID" value="UWD34426.1"/>
    <property type="molecule type" value="Genomic_DNA"/>
</dbReference>
<name>A0ABY5TWR4_9BACT</name>
<sequence>MKKFASIDIGGTNVRFALVENSKIKKKIRFKTEQINWTKTLNKIVSLINKYEITHVALCIPGPANYEEGKILSSPNLKGWKNKDIKTFLLDKTNIEKIVFENDANVMALANHHYYKQTPKDVTQFFTISTGFGAGLIINNKVFTGSNHLGQEIARIPLGEKMDDNFHLSKFSAELFVSGTGIALRASKIKKVNMDSKFIFENFESDPELKKIINESILVLAKTIATSIGMLNPNLMVFGGSVSNNNSFFVKEAIKLAKEFCDYNQYKQVKFRFDRLKDNSALIGLNYLINNENK</sequence>
<dbReference type="InterPro" id="IPR043129">
    <property type="entry name" value="ATPase_NBD"/>
</dbReference>
<dbReference type="Proteomes" id="UP001058364">
    <property type="component" value="Chromosome"/>
</dbReference>
<dbReference type="Pfam" id="PF00480">
    <property type="entry name" value="ROK"/>
    <property type="match status" value="1"/>
</dbReference>
<accession>A0ABY5TWR4</accession>
<evidence type="ECO:0000256" key="1">
    <source>
        <dbReference type="ARBA" id="ARBA00006479"/>
    </source>
</evidence>
<dbReference type="RefSeq" id="WP_027123226.1">
    <property type="nucleotide sequence ID" value="NZ_CP103423.1"/>
</dbReference>
<reference evidence="2" key="1">
    <citation type="submission" date="2022-08" db="EMBL/GenBank/DDBJ databases">
        <title>Complete genome sequence of Mycoplasma molare type strain H 542.</title>
        <authorList>
            <person name="Spergser J."/>
        </authorList>
    </citation>
    <scope>NUCLEOTIDE SEQUENCE</scope>
    <source>
        <strain evidence="2">H 542</strain>
    </source>
</reference>
<gene>
    <name evidence="2" type="ORF">NX772_01185</name>
</gene>
<dbReference type="SUPFAM" id="SSF53067">
    <property type="entry name" value="Actin-like ATPase domain"/>
    <property type="match status" value="1"/>
</dbReference>
<organism evidence="2 3">
    <name type="scientific">Mesomycoplasma molare</name>
    <dbReference type="NCBI Taxonomy" id="171288"/>
    <lineage>
        <taxon>Bacteria</taxon>
        <taxon>Bacillati</taxon>
        <taxon>Mycoplasmatota</taxon>
        <taxon>Mycoplasmoidales</taxon>
        <taxon>Metamycoplasmataceae</taxon>
        <taxon>Mesomycoplasma</taxon>
    </lineage>
</organism>